<comment type="caution">
    <text evidence="2">The sequence shown here is derived from an EMBL/GenBank/DDBJ whole genome shotgun (WGS) entry which is preliminary data.</text>
</comment>
<evidence type="ECO:0000313" key="3">
    <source>
        <dbReference type="Proteomes" id="UP000017837"/>
    </source>
</evidence>
<evidence type="ECO:0000313" key="2">
    <source>
        <dbReference type="EMBL" id="ESQ90466.1"/>
    </source>
</evidence>
<feature type="chain" id="PRO_5004724049" evidence="1">
    <location>
        <begin position="41"/>
        <end position="203"/>
    </location>
</feature>
<keyword evidence="3" id="KW-1185">Reference proteome</keyword>
<dbReference type="AlphaFoldDB" id="V4PQ93"/>
<gene>
    <name evidence="2" type="ORF">ABENE_12145</name>
</gene>
<feature type="signal peptide" evidence="1">
    <location>
        <begin position="1"/>
        <end position="40"/>
    </location>
</feature>
<proteinExistence type="predicted"/>
<dbReference type="Proteomes" id="UP000017837">
    <property type="component" value="Unassembled WGS sequence"/>
</dbReference>
<sequence length="203" mass="22901">MDRCATMAGVLSCSGICNQLRRARYLTLVISLFLATPAHATSPTPCQTLHKVSAINRKALRAINGPALESLRGPPAWQRRYDRLQAVLSANQWPFTYSTTDDGQYTFKSADFDGDGRTDTLRSECGAPGWHRMCTLYLDRGGEKLLELEDGWMYVTRLGTRFYIVMDWYGPEGGGSGFPEKDFSHYYRITSQDFVAICTPRKY</sequence>
<reference evidence="2 3" key="1">
    <citation type="journal article" date="2014" name="Nature">
        <title>Sequential evolution of bacterial morphology by co-option of a developmental regulator.</title>
        <authorList>
            <person name="Jiang C."/>
            <person name="Brown P.J."/>
            <person name="Ducret A."/>
            <person name="Brun Y.V."/>
        </authorList>
    </citation>
    <scope>NUCLEOTIDE SEQUENCE [LARGE SCALE GENOMIC DNA]</scope>
    <source>
        <strain evidence="2 3">DSM 16100</strain>
    </source>
</reference>
<accession>V4PQ93</accession>
<organism evidence="2 3">
    <name type="scientific">Asticcacaulis benevestitus DSM 16100 = ATCC BAA-896</name>
    <dbReference type="NCBI Taxonomy" id="1121022"/>
    <lineage>
        <taxon>Bacteria</taxon>
        <taxon>Pseudomonadati</taxon>
        <taxon>Pseudomonadota</taxon>
        <taxon>Alphaproteobacteria</taxon>
        <taxon>Caulobacterales</taxon>
        <taxon>Caulobacteraceae</taxon>
        <taxon>Asticcacaulis</taxon>
    </lineage>
</organism>
<dbReference type="STRING" id="1121022.GCA_000376105_03074"/>
<name>V4PQ93_9CAUL</name>
<dbReference type="PATRIC" id="fig|1121022.4.peg.2461"/>
<keyword evidence="1" id="KW-0732">Signal</keyword>
<evidence type="ECO:0000256" key="1">
    <source>
        <dbReference type="SAM" id="SignalP"/>
    </source>
</evidence>
<dbReference type="EMBL" id="AWGB01000023">
    <property type="protein sequence ID" value="ESQ90466.1"/>
    <property type="molecule type" value="Genomic_DNA"/>
</dbReference>
<protein>
    <submittedName>
        <fullName evidence="2">Uncharacterized protein</fullName>
    </submittedName>
</protein>